<comment type="caution">
    <text evidence="1">The sequence shown here is derived from an EMBL/GenBank/DDBJ whole genome shotgun (WGS) entry which is preliminary data.</text>
</comment>
<gene>
    <name evidence="1" type="ORF">BpHYR1_023782</name>
</gene>
<organism evidence="1 2">
    <name type="scientific">Brachionus plicatilis</name>
    <name type="common">Marine rotifer</name>
    <name type="synonym">Brachionus muelleri</name>
    <dbReference type="NCBI Taxonomy" id="10195"/>
    <lineage>
        <taxon>Eukaryota</taxon>
        <taxon>Metazoa</taxon>
        <taxon>Spiralia</taxon>
        <taxon>Gnathifera</taxon>
        <taxon>Rotifera</taxon>
        <taxon>Eurotatoria</taxon>
        <taxon>Monogononta</taxon>
        <taxon>Pseudotrocha</taxon>
        <taxon>Ploima</taxon>
        <taxon>Brachionidae</taxon>
        <taxon>Brachionus</taxon>
    </lineage>
</organism>
<accession>A0A3M7QDM9</accession>
<proteinExistence type="predicted"/>
<dbReference type="EMBL" id="REGN01006471">
    <property type="protein sequence ID" value="RNA09399.1"/>
    <property type="molecule type" value="Genomic_DNA"/>
</dbReference>
<name>A0A3M7QDM9_BRAPC</name>
<reference evidence="1 2" key="1">
    <citation type="journal article" date="2018" name="Sci. Rep.">
        <title>Genomic signatures of local adaptation to the degree of environmental predictability in rotifers.</title>
        <authorList>
            <person name="Franch-Gras L."/>
            <person name="Hahn C."/>
            <person name="Garcia-Roger E.M."/>
            <person name="Carmona M.J."/>
            <person name="Serra M."/>
            <person name="Gomez A."/>
        </authorList>
    </citation>
    <scope>NUCLEOTIDE SEQUENCE [LARGE SCALE GENOMIC DNA]</scope>
    <source>
        <strain evidence="1">HYR1</strain>
    </source>
</reference>
<evidence type="ECO:0000313" key="1">
    <source>
        <dbReference type="EMBL" id="RNA09399.1"/>
    </source>
</evidence>
<protein>
    <submittedName>
        <fullName evidence="1">Uncharacterized protein</fullName>
    </submittedName>
</protein>
<dbReference type="AlphaFoldDB" id="A0A3M7QDM9"/>
<keyword evidence="2" id="KW-1185">Reference proteome</keyword>
<sequence>MQENIPFQQCPFLSVTYLNHILANTEYQRYKFTKFGIESFSTILPKKMLVFHVKDVIIGFVEIVCQRTTAFFNLIESGQKI</sequence>
<evidence type="ECO:0000313" key="2">
    <source>
        <dbReference type="Proteomes" id="UP000276133"/>
    </source>
</evidence>
<dbReference type="Proteomes" id="UP000276133">
    <property type="component" value="Unassembled WGS sequence"/>
</dbReference>